<dbReference type="EMBL" id="JBHUDE010000148">
    <property type="protein sequence ID" value="MFD1609117.1"/>
    <property type="molecule type" value="Genomic_DNA"/>
</dbReference>
<dbReference type="PROSITE" id="PS51354">
    <property type="entry name" value="GLUTAREDOXIN_2"/>
    <property type="match status" value="1"/>
</dbReference>
<dbReference type="Proteomes" id="UP001597221">
    <property type="component" value="Unassembled WGS sequence"/>
</dbReference>
<protein>
    <submittedName>
        <fullName evidence="2">Glutaredoxin domain-containing protein</fullName>
    </submittedName>
</protein>
<keyword evidence="3" id="KW-1185">Reference proteome</keyword>
<gene>
    <name evidence="2" type="ORF">ACFSBH_15990</name>
</gene>
<dbReference type="Gene3D" id="3.40.30.10">
    <property type="entry name" value="Glutaredoxin"/>
    <property type="match status" value="1"/>
</dbReference>
<feature type="domain" description="Glutaredoxin" evidence="1">
    <location>
        <begin position="6"/>
        <end position="62"/>
    </location>
</feature>
<proteinExistence type="predicted"/>
<evidence type="ECO:0000313" key="2">
    <source>
        <dbReference type="EMBL" id="MFD1609117.1"/>
    </source>
</evidence>
<reference evidence="3" key="1">
    <citation type="journal article" date="2019" name="Int. J. Syst. Evol. Microbiol.">
        <title>The Global Catalogue of Microorganisms (GCM) 10K type strain sequencing project: providing services to taxonomists for standard genome sequencing and annotation.</title>
        <authorList>
            <consortium name="The Broad Institute Genomics Platform"/>
            <consortium name="The Broad Institute Genome Sequencing Center for Infectious Disease"/>
            <person name="Wu L."/>
            <person name="Ma J."/>
        </authorList>
    </citation>
    <scope>NUCLEOTIDE SEQUENCE [LARGE SCALE GENOMIC DNA]</scope>
    <source>
        <strain evidence="3">CGMCC 1.12376</strain>
    </source>
</reference>
<dbReference type="RefSeq" id="WP_251517390.1">
    <property type="nucleotide sequence ID" value="NZ_JAMBON010000056.1"/>
</dbReference>
<comment type="caution">
    <text evidence="2">The sequence shown here is derived from an EMBL/GenBank/DDBJ whole genome shotgun (WGS) entry which is preliminary data.</text>
</comment>
<evidence type="ECO:0000313" key="3">
    <source>
        <dbReference type="Proteomes" id="UP001597221"/>
    </source>
</evidence>
<evidence type="ECO:0000259" key="1">
    <source>
        <dbReference type="Pfam" id="PF00462"/>
    </source>
</evidence>
<dbReference type="SUPFAM" id="SSF52833">
    <property type="entry name" value="Thioredoxin-like"/>
    <property type="match status" value="1"/>
</dbReference>
<dbReference type="Pfam" id="PF00462">
    <property type="entry name" value="Glutaredoxin"/>
    <property type="match status" value="1"/>
</dbReference>
<sequence>MTEHDVVVYVSDNNKQCLKVIELIEAYNVPYKVKNVSRERGYMKELQNKGIFGTPATFIKGEKRAILGYQKEKIRSALYSV</sequence>
<dbReference type="InterPro" id="IPR036249">
    <property type="entry name" value="Thioredoxin-like_sf"/>
</dbReference>
<organism evidence="2 3">
    <name type="scientific">Oceanobacillus luteolus</name>
    <dbReference type="NCBI Taxonomy" id="1274358"/>
    <lineage>
        <taxon>Bacteria</taxon>
        <taxon>Bacillati</taxon>
        <taxon>Bacillota</taxon>
        <taxon>Bacilli</taxon>
        <taxon>Bacillales</taxon>
        <taxon>Bacillaceae</taxon>
        <taxon>Oceanobacillus</taxon>
    </lineage>
</organism>
<dbReference type="InterPro" id="IPR002109">
    <property type="entry name" value="Glutaredoxin"/>
</dbReference>
<accession>A0ABW4HVC2</accession>
<name>A0ABW4HVC2_9BACI</name>